<accession>A0A9D3M804</accession>
<dbReference type="AlphaFoldDB" id="A0A9D3M804"/>
<keyword evidence="1" id="KW-0472">Membrane</keyword>
<proteinExistence type="predicted"/>
<comment type="caution">
    <text evidence="3">The sequence shown here is derived from an EMBL/GenBank/DDBJ whole genome shotgun (WGS) entry which is preliminary data.</text>
</comment>
<evidence type="ECO:0000313" key="3">
    <source>
        <dbReference type="EMBL" id="KAG5844187.1"/>
    </source>
</evidence>
<dbReference type="InterPro" id="IPR036179">
    <property type="entry name" value="Ig-like_dom_sf"/>
</dbReference>
<evidence type="ECO:0000256" key="1">
    <source>
        <dbReference type="SAM" id="Phobius"/>
    </source>
</evidence>
<dbReference type="SUPFAM" id="SSF48726">
    <property type="entry name" value="Immunoglobulin"/>
    <property type="match status" value="1"/>
</dbReference>
<keyword evidence="1" id="KW-1133">Transmembrane helix</keyword>
<organism evidence="3 4">
    <name type="scientific">Anguilla anguilla</name>
    <name type="common">European freshwater eel</name>
    <name type="synonym">Muraena anguilla</name>
    <dbReference type="NCBI Taxonomy" id="7936"/>
    <lineage>
        <taxon>Eukaryota</taxon>
        <taxon>Metazoa</taxon>
        <taxon>Chordata</taxon>
        <taxon>Craniata</taxon>
        <taxon>Vertebrata</taxon>
        <taxon>Euteleostomi</taxon>
        <taxon>Actinopterygii</taxon>
        <taxon>Neopterygii</taxon>
        <taxon>Teleostei</taxon>
        <taxon>Anguilliformes</taxon>
        <taxon>Anguillidae</taxon>
        <taxon>Anguilla</taxon>
    </lineage>
</organism>
<gene>
    <name evidence="3" type="ORF">ANANG_G00159300</name>
</gene>
<feature type="transmembrane region" description="Helical" evidence="1">
    <location>
        <begin position="92"/>
        <end position="114"/>
    </location>
</feature>
<name>A0A9D3M804_ANGAN</name>
<protein>
    <recommendedName>
        <fullName evidence="2">Ig-like domain-containing protein</fullName>
    </recommendedName>
</protein>
<dbReference type="InterPro" id="IPR007110">
    <property type="entry name" value="Ig-like_dom"/>
</dbReference>
<evidence type="ECO:0000259" key="2">
    <source>
        <dbReference type="PROSITE" id="PS50835"/>
    </source>
</evidence>
<evidence type="ECO:0000313" key="4">
    <source>
        <dbReference type="Proteomes" id="UP001044222"/>
    </source>
</evidence>
<dbReference type="PROSITE" id="PS50835">
    <property type="entry name" value="IG_LIKE"/>
    <property type="match status" value="1"/>
</dbReference>
<reference evidence="3" key="1">
    <citation type="submission" date="2021-01" db="EMBL/GenBank/DDBJ databases">
        <title>A chromosome-scale assembly of European eel, Anguilla anguilla.</title>
        <authorList>
            <person name="Henkel C."/>
            <person name="Jong-Raadsen S.A."/>
            <person name="Dufour S."/>
            <person name="Weltzien F.-A."/>
            <person name="Palstra A.P."/>
            <person name="Pelster B."/>
            <person name="Spaink H.P."/>
            <person name="Van Den Thillart G.E."/>
            <person name="Jansen H."/>
            <person name="Zahm M."/>
            <person name="Klopp C."/>
            <person name="Cedric C."/>
            <person name="Louis A."/>
            <person name="Berthelot C."/>
            <person name="Parey E."/>
            <person name="Roest Crollius H."/>
            <person name="Montfort J."/>
            <person name="Robinson-Rechavi M."/>
            <person name="Bucao C."/>
            <person name="Bouchez O."/>
            <person name="Gislard M."/>
            <person name="Lluch J."/>
            <person name="Milhes M."/>
            <person name="Lampietro C."/>
            <person name="Lopez Roques C."/>
            <person name="Donnadieu C."/>
            <person name="Braasch I."/>
            <person name="Desvignes T."/>
            <person name="Postlethwait J."/>
            <person name="Bobe J."/>
            <person name="Guiguen Y."/>
            <person name="Dirks R."/>
        </authorList>
    </citation>
    <scope>NUCLEOTIDE SEQUENCE</scope>
    <source>
        <strain evidence="3">Tag_6206</strain>
        <tissue evidence="3">Liver</tissue>
    </source>
</reference>
<sequence length="252" mass="28116">MALDDVSVPVVHTSCTVDGRVKLICSVQHGNEVTVHWIVHSAWSNHTLDSAMANRRILYLRRQTPGYLVCVASNRVSQNFSLPVSMACRAHIFSLAALGLFLLLPTLALAAAMLKKKDTNVPRKDAENCYVAMQKKTAPPKHENDEEHCYVAMQKKTAPPKHDNDAENCYVAMQKKTAPPKHDNDAEHCYVAMQKKTAPPKHDNDAENCYVAMQKKTAPPKHDNVNCNPTLPRLNEDGDEHTVEPVIEDVYV</sequence>
<keyword evidence="1" id="KW-0812">Transmembrane</keyword>
<dbReference type="InterPro" id="IPR013783">
    <property type="entry name" value="Ig-like_fold"/>
</dbReference>
<dbReference type="EMBL" id="JAFIRN010000008">
    <property type="protein sequence ID" value="KAG5844187.1"/>
    <property type="molecule type" value="Genomic_DNA"/>
</dbReference>
<feature type="domain" description="Ig-like" evidence="2">
    <location>
        <begin position="9"/>
        <end position="81"/>
    </location>
</feature>
<dbReference type="Proteomes" id="UP001044222">
    <property type="component" value="Chromosome 8"/>
</dbReference>
<dbReference type="Gene3D" id="2.60.40.10">
    <property type="entry name" value="Immunoglobulins"/>
    <property type="match status" value="1"/>
</dbReference>
<keyword evidence="4" id="KW-1185">Reference proteome</keyword>